<feature type="domain" description="Tyr recombinase" evidence="5">
    <location>
        <begin position="187"/>
        <end position="372"/>
    </location>
</feature>
<sequence>MDSVKVIYGDLKINIRPINNHWWLDFYHNKKRIRKTTNLKVNEKNLKHIKNMIIPEIVSALTGDNQVEYFEKDLFFDDFSIEFFKVYKDTVRIHVYEKNQKHYDNHIKPYFAKHILKDIQPLELEQWQLKLLKKYKPSTVVKYRSIMYSIFDKALQNNLIKYNPLTRVKSPLTIKKKIRTLTEKEDENVNPFTIKEIKKILSNANGNLYYVIFFMFLTGIRPGELISLTWDDIDYDKKRVAVEKTTVHGKVGDVKTQSSVRYIDMLPQLETVIKNLHKETGNYENLFISHFKKPFYSHDILNKRFKELLEKINIKERSLYNLRHTFASHMISNIQNGIDILWVSKMLGHKDLSITLQIYAKYIKEDDETRFSKLDKIGTILGII</sequence>
<reference evidence="6 7" key="1">
    <citation type="submission" date="2017-09" db="EMBL/GenBank/DDBJ databases">
        <title>Genomics of the genus Arcobacter.</title>
        <authorList>
            <person name="Perez-Cataluna A."/>
            <person name="Figueras M.J."/>
            <person name="Salas-Masso N."/>
        </authorList>
    </citation>
    <scope>NUCLEOTIDE SEQUENCE [LARGE SCALE GENOMIC DNA]</scope>
    <source>
        <strain evidence="6 7">F156-34</strain>
    </source>
</reference>
<dbReference type="PANTHER" id="PTHR30349:SF64">
    <property type="entry name" value="PROPHAGE INTEGRASE INTD-RELATED"/>
    <property type="match status" value="1"/>
</dbReference>
<evidence type="ECO:0000256" key="1">
    <source>
        <dbReference type="ARBA" id="ARBA00008857"/>
    </source>
</evidence>
<dbReference type="RefSeq" id="WP_129060357.1">
    <property type="nucleotide sequence ID" value="NZ_NXIE01000001.1"/>
</dbReference>
<evidence type="ECO:0000313" key="7">
    <source>
        <dbReference type="Proteomes" id="UP000289718"/>
    </source>
</evidence>
<dbReference type="Pfam" id="PF00589">
    <property type="entry name" value="Phage_integrase"/>
    <property type="match status" value="1"/>
</dbReference>
<dbReference type="InterPro" id="IPR050090">
    <property type="entry name" value="Tyrosine_recombinase_XerCD"/>
</dbReference>
<keyword evidence="3" id="KW-0238">DNA-binding</keyword>
<dbReference type="CDD" id="cd01189">
    <property type="entry name" value="INT_ICEBs1_C_like"/>
    <property type="match status" value="1"/>
</dbReference>
<dbReference type="GO" id="GO:0006310">
    <property type="term" value="P:DNA recombination"/>
    <property type="evidence" value="ECO:0007669"/>
    <property type="project" value="UniProtKB-KW"/>
</dbReference>
<dbReference type="InterPro" id="IPR002104">
    <property type="entry name" value="Integrase_catalytic"/>
</dbReference>
<protein>
    <submittedName>
        <fullName evidence="6">Site-specific integrase</fullName>
    </submittedName>
</protein>
<evidence type="ECO:0000256" key="3">
    <source>
        <dbReference type="ARBA" id="ARBA00023125"/>
    </source>
</evidence>
<accession>A0A4V1M1L0</accession>
<keyword evidence="4" id="KW-0233">DNA recombination</keyword>
<keyword evidence="2" id="KW-0229">DNA integration</keyword>
<comment type="caution">
    <text evidence="6">The sequence shown here is derived from an EMBL/GenBank/DDBJ whole genome shotgun (WGS) entry which is preliminary data.</text>
</comment>
<gene>
    <name evidence="6" type="ORF">CP965_02010</name>
</gene>
<dbReference type="SUPFAM" id="SSF56349">
    <property type="entry name" value="DNA breaking-rejoining enzymes"/>
    <property type="match status" value="1"/>
</dbReference>
<dbReference type="PANTHER" id="PTHR30349">
    <property type="entry name" value="PHAGE INTEGRASE-RELATED"/>
    <property type="match status" value="1"/>
</dbReference>
<proteinExistence type="inferred from homology"/>
<name>A0A4V1M1L0_9BACT</name>
<organism evidence="6 7">
    <name type="scientific">Halarcobacter mediterraneus</name>
    <dbReference type="NCBI Taxonomy" id="2023153"/>
    <lineage>
        <taxon>Bacteria</taxon>
        <taxon>Pseudomonadati</taxon>
        <taxon>Campylobacterota</taxon>
        <taxon>Epsilonproteobacteria</taxon>
        <taxon>Campylobacterales</taxon>
        <taxon>Arcobacteraceae</taxon>
        <taxon>Halarcobacter</taxon>
    </lineage>
</organism>
<evidence type="ECO:0000256" key="2">
    <source>
        <dbReference type="ARBA" id="ARBA00022908"/>
    </source>
</evidence>
<keyword evidence="7" id="KW-1185">Reference proteome</keyword>
<dbReference type="Gene3D" id="1.10.150.130">
    <property type="match status" value="1"/>
</dbReference>
<dbReference type="Proteomes" id="UP000289718">
    <property type="component" value="Unassembled WGS sequence"/>
</dbReference>
<comment type="similarity">
    <text evidence="1">Belongs to the 'phage' integrase family.</text>
</comment>
<dbReference type="OrthoDB" id="5391994at2"/>
<dbReference type="GO" id="GO:0015074">
    <property type="term" value="P:DNA integration"/>
    <property type="evidence" value="ECO:0007669"/>
    <property type="project" value="UniProtKB-KW"/>
</dbReference>
<dbReference type="GO" id="GO:0003677">
    <property type="term" value="F:DNA binding"/>
    <property type="evidence" value="ECO:0007669"/>
    <property type="project" value="UniProtKB-KW"/>
</dbReference>
<dbReference type="Gene3D" id="1.10.443.10">
    <property type="entry name" value="Intergrase catalytic core"/>
    <property type="match status" value="1"/>
</dbReference>
<dbReference type="InterPro" id="IPR011010">
    <property type="entry name" value="DNA_brk_join_enz"/>
</dbReference>
<evidence type="ECO:0000313" key="6">
    <source>
        <dbReference type="EMBL" id="RXK14246.1"/>
    </source>
</evidence>
<evidence type="ECO:0000256" key="4">
    <source>
        <dbReference type="ARBA" id="ARBA00023172"/>
    </source>
</evidence>
<dbReference type="Pfam" id="PF14659">
    <property type="entry name" value="Phage_int_SAM_3"/>
    <property type="match status" value="1"/>
</dbReference>
<dbReference type="InterPro" id="IPR013762">
    <property type="entry name" value="Integrase-like_cat_sf"/>
</dbReference>
<dbReference type="EMBL" id="NXIE01000001">
    <property type="protein sequence ID" value="RXK14246.1"/>
    <property type="molecule type" value="Genomic_DNA"/>
</dbReference>
<dbReference type="InterPro" id="IPR004107">
    <property type="entry name" value="Integrase_SAM-like_N"/>
</dbReference>
<dbReference type="PROSITE" id="PS51898">
    <property type="entry name" value="TYR_RECOMBINASE"/>
    <property type="match status" value="1"/>
</dbReference>
<evidence type="ECO:0000259" key="5">
    <source>
        <dbReference type="PROSITE" id="PS51898"/>
    </source>
</evidence>
<dbReference type="AlphaFoldDB" id="A0A4V1M1L0"/>
<dbReference type="InterPro" id="IPR010998">
    <property type="entry name" value="Integrase_recombinase_N"/>
</dbReference>